<dbReference type="OrthoDB" id="351324at2"/>
<feature type="chain" id="PRO_5005716866" evidence="1">
    <location>
        <begin position="23"/>
        <end position="284"/>
    </location>
</feature>
<dbReference type="HOGENOM" id="CLU_062986_2_0_12"/>
<dbReference type="Pfam" id="PF05714">
    <property type="entry name" value="PFam54_60"/>
    <property type="match status" value="1"/>
</dbReference>
<dbReference type="EMBL" id="CP005746">
    <property type="protein sequence ID" value="AHH11163.1"/>
    <property type="molecule type" value="Genomic_DNA"/>
</dbReference>
<dbReference type="NCBIfam" id="NF033730">
    <property type="entry name" value="borfam54_3"/>
    <property type="match status" value="1"/>
</dbReference>
<evidence type="ECO:0000256" key="1">
    <source>
        <dbReference type="SAM" id="SignalP"/>
    </source>
</evidence>
<keyword evidence="2" id="KW-0614">Plasmid</keyword>
<geneLocation type="plasmid" evidence="2 3">
    <name>unnamed</name>
</geneLocation>
<dbReference type="NCBIfam" id="NF033729">
    <property type="entry name" value="borfam54_2"/>
    <property type="match status" value="1"/>
</dbReference>
<organism evidence="2">
    <name type="scientific">Borrelia coriaceae ATCC 43381</name>
    <dbReference type="NCBI Taxonomy" id="1408429"/>
    <lineage>
        <taxon>Bacteria</taxon>
        <taxon>Pseudomonadati</taxon>
        <taxon>Spirochaetota</taxon>
        <taxon>Spirochaetia</taxon>
        <taxon>Spirochaetales</taxon>
        <taxon>Borreliaceae</taxon>
        <taxon>Borrelia</taxon>
    </lineage>
</organism>
<sequence>MRKNILNNTFITFILMASMLTACDQNSNLTTKGGPKPPVAVGDAPSQINTNIEDLLAQGNALIQENLPLAQTEIKAEKQETTKDTIDALNKKYKDYITQKSDKKEEASQYGMQTGVFDKLTNTKNKKKYSDDENKSLRNNFYGSLNWDKTTIEDFGKIIAQIETSVFFKGTWPKDLIDAGQIIQEEFDKAINQINSKKDKLDSLSDEKLKELKETIDQIELSKNTWSKFVTDIIKDHKDNKDSIKDNKEKLVYHIKKKYDPGIKPELQKVKDANASIKKILDEI</sequence>
<gene>
    <name evidence="2" type="ORF">BCO_0027100</name>
</gene>
<keyword evidence="3" id="KW-1185">Reference proteome</keyword>
<dbReference type="RefSeq" id="WP_025408511.1">
    <property type="nucleotide sequence ID" value="NZ_CP005746.1"/>
</dbReference>
<evidence type="ECO:0000313" key="2">
    <source>
        <dbReference type="EMBL" id="AHH11163.1"/>
    </source>
</evidence>
<dbReference type="InterPro" id="IPR008421">
    <property type="entry name" value="Borrelia_lipoprotein_PFam54/60"/>
</dbReference>
<keyword evidence="1" id="KW-0732">Signal</keyword>
<evidence type="ECO:0000313" key="3">
    <source>
        <dbReference type="Proteomes" id="UP000019330"/>
    </source>
</evidence>
<dbReference type="NCBIfam" id="NF033728">
    <property type="entry name" value="borfam54_1"/>
    <property type="match status" value="1"/>
</dbReference>
<accession>W5SWT3</accession>
<feature type="signal peptide" evidence="1">
    <location>
        <begin position="1"/>
        <end position="22"/>
    </location>
</feature>
<protein>
    <submittedName>
        <fullName evidence="2">Antigen P35</fullName>
    </submittedName>
</protein>
<dbReference type="Proteomes" id="UP000019330">
    <property type="component" value="Plasmid unnamed"/>
</dbReference>
<reference evidence="2" key="1">
    <citation type="submission" date="2013-04" db="EMBL/GenBank/DDBJ databases">
        <title>Comparative Genomics of Relapsing Fever Spirochetes.</title>
        <authorList>
            <person name="Schwan T.G."/>
            <person name="Raffel S.J."/>
            <person name="Porcella S.F."/>
            <person name="Martens C.A."/>
            <person name="Bruno D.P."/>
            <person name="Ricklefs S.M."/>
            <person name="Barbian K.B."/>
        </authorList>
    </citation>
    <scope>NUCLEOTIDE SEQUENCE</scope>
    <source>
        <strain evidence="2">Co53</strain>
        <plasmid evidence="2">unnamed</plasmid>
    </source>
</reference>
<dbReference type="PROSITE" id="PS51257">
    <property type="entry name" value="PROKAR_LIPOPROTEIN"/>
    <property type="match status" value="1"/>
</dbReference>
<name>W5SWT3_9SPIR</name>
<proteinExistence type="predicted"/>
<dbReference type="AlphaFoldDB" id="W5SWT3"/>
<dbReference type="Gene3D" id="1.10.3160.10">
    <property type="entry name" value="Bbcrasp-1"/>
    <property type="match status" value="1"/>
</dbReference>